<reference evidence="1" key="1">
    <citation type="submission" date="2021-02" db="EMBL/GenBank/DDBJ databases">
        <authorList>
            <person name="Nowell W R."/>
        </authorList>
    </citation>
    <scope>NUCLEOTIDE SEQUENCE</scope>
</reference>
<dbReference type="AlphaFoldDB" id="A0A8S3D997"/>
<evidence type="ECO:0000313" key="1">
    <source>
        <dbReference type="EMBL" id="CAF4956211.1"/>
    </source>
</evidence>
<dbReference type="EMBL" id="CAJOBI010189434">
    <property type="protein sequence ID" value="CAF4956211.1"/>
    <property type="molecule type" value="Genomic_DNA"/>
</dbReference>
<name>A0A8S3D997_9BILA</name>
<sequence length="36" mass="4109">MPNFIDLCIMKHLHTLTFQVFATGGGAYKFEYDAVE</sequence>
<dbReference type="InterPro" id="IPR043129">
    <property type="entry name" value="ATPase_NBD"/>
</dbReference>
<protein>
    <submittedName>
        <fullName evidence="1">Uncharacterized protein</fullName>
    </submittedName>
</protein>
<dbReference type="Proteomes" id="UP000676336">
    <property type="component" value="Unassembled WGS sequence"/>
</dbReference>
<gene>
    <name evidence="1" type="ORF">SMN809_LOCUS54378</name>
</gene>
<organism evidence="1 2">
    <name type="scientific">Rotaria magnacalcarata</name>
    <dbReference type="NCBI Taxonomy" id="392030"/>
    <lineage>
        <taxon>Eukaryota</taxon>
        <taxon>Metazoa</taxon>
        <taxon>Spiralia</taxon>
        <taxon>Gnathifera</taxon>
        <taxon>Rotifera</taxon>
        <taxon>Eurotatoria</taxon>
        <taxon>Bdelloidea</taxon>
        <taxon>Philodinida</taxon>
        <taxon>Philodinidae</taxon>
        <taxon>Rotaria</taxon>
    </lineage>
</organism>
<dbReference type="SUPFAM" id="SSF53067">
    <property type="entry name" value="Actin-like ATPase domain"/>
    <property type="match status" value="1"/>
</dbReference>
<dbReference type="Gene3D" id="3.30.420.510">
    <property type="match status" value="1"/>
</dbReference>
<accession>A0A8S3D997</accession>
<comment type="caution">
    <text evidence="1">The sequence shown here is derived from an EMBL/GenBank/DDBJ whole genome shotgun (WGS) entry which is preliminary data.</text>
</comment>
<feature type="non-terminal residue" evidence="1">
    <location>
        <position position="36"/>
    </location>
</feature>
<evidence type="ECO:0000313" key="2">
    <source>
        <dbReference type="Proteomes" id="UP000676336"/>
    </source>
</evidence>
<proteinExistence type="predicted"/>